<accession>A0A970B7N3</accession>
<dbReference type="Pfam" id="PF00196">
    <property type="entry name" value="GerE"/>
    <property type="match status" value="1"/>
</dbReference>
<dbReference type="PROSITE" id="PS50043">
    <property type="entry name" value="HTH_LUXR_2"/>
    <property type="match status" value="1"/>
</dbReference>
<organism evidence="6 7">
    <name type="scientific">Solimonas marina</name>
    <dbReference type="NCBI Taxonomy" id="2714601"/>
    <lineage>
        <taxon>Bacteria</taxon>
        <taxon>Pseudomonadati</taxon>
        <taxon>Pseudomonadota</taxon>
        <taxon>Gammaproteobacteria</taxon>
        <taxon>Nevskiales</taxon>
        <taxon>Nevskiaceae</taxon>
        <taxon>Solimonas</taxon>
    </lineage>
</organism>
<comment type="caution">
    <text evidence="3">Lacks conserved residue(s) required for the propagation of feature annotation.</text>
</comment>
<proteinExistence type="predicted"/>
<dbReference type="CDD" id="cd17535">
    <property type="entry name" value="REC_NarL-like"/>
    <property type="match status" value="1"/>
</dbReference>
<evidence type="ECO:0000313" key="7">
    <source>
        <dbReference type="Proteomes" id="UP000653472"/>
    </source>
</evidence>
<dbReference type="Gene3D" id="3.40.50.2300">
    <property type="match status" value="1"/>
</dbReference>
<gene>
    <name evidence="6" type="ORF">G7Y82_17360</name>
</gene>
<dbReference type="InterPro" id="IPR011006">
    <property type="entry name" value="CheY-like_superfamily"/>
</dbReference>
<dbReference type="PANTHER" id="PTHR43214">
    <property type="entry name" value="TWO-COMPONENT RESPONSE REGULATOR"/>
    <property type="match status" value="1"/>
</dbReference>
<feature type="domain" description="Response regulatory" evidence="5">
    <location>
        <begin position="2"/>
        <end position="118"/>
    </location>
</feature>
<reference evidence="6" key="1">
    <citation type="submission" date="2020-03" db="EMBL/GenBank/DDBJ databases">
        <title>Solimonas marina sp. nov., isolated from deep seawater of the Pacific Ocean.</title>
        <authorList>
            <person name="Liu X."/>
            <person name="Lai Q."/>
            <person name="Sun F."/>
            <person name="Gai Y."/>
            <person name="Li G."/>
            <person name="Shao Z."/>
        </authorList>
    </citation>
    <scope>NUCLEOTIDE SEQUENCE</scope>
    <source>
        <strain evidence="6">C16B3</strain>
    </source>
</reference>
<evidence type="ECO:0000259" key="5">
    <source>
        <dbReference type="PROSITE" id="PS50110"/>
    </source>
</evidence>
<dbReference type="SMART" id="SM00421">
    <property type="entry name" value="HTH_LUXR"/>
    <property type="match status" value="1"/>
</dbReference>
<dbReference type="GO" id="GO:0000160">
    <property type="term" value="P:phosphorelay signal transduction system"/>
    <property type="evidence" value="ECO:0007669"/>
    <property type="project" value="InterPro"/>
</dbReference>
<dbReference type="SMART" id="SM00448">
    <property type="entry name" value="REC"/>
    <property type="match status" value="1"/>
</dbReference>
<evidence type="ECO:0000259" key="4">
    <source>
        <dbReference type="PROSITE" id="PS50043"/>
    </source>
</evidence>
<feature type="domain" description="HTH luxR-type" evidence="4">
    <location>
        <begin position="140"/>
        <end position="205"/>
    </location>
</feature>
<dbReference type="InterPro" id="IPR016032">
    <property type="entry name" value="Sig_transdc_resp-reg_C-effctor"/>
</dbReference>
<dbReference type="Proteomes" id="UP000653472">
    <property type="component" value="Unassembled WGS sequence"/>
</dbReference>
<dbReference type="AlphaFoldDB" id="A0A970B7N3"/>
<protein>
    <submittedName>
        <fullName evidence="6">Response regulator transcription factor</fullName>
    </submittedName>
</protein>
<evidence type="ECO:0000313" key="6">
    <source>
        <dbReference type="EMBL" id="NKF24083.1"/>
    </source>
</evidence>
<dbReference type="RefSeq" id="WP_168149408.1">
    <property type="nucleotide sequence ID" value="NZ_JAAVXB010000011.1"/>
</dbReference>
<dbReference type="EMBL" id="JAAVXB010000011">
    <property type="protein sequence ID" value="NKF24083.1"/>
    <property type="molecule type" value="Genomic_DNA"/>
</dbReference>
<dbReference type="PROSITE" id="PS50110">
    <property type="entry name" value="RESPONSE_REGULATORY"/>
    <property type="match status" value="1"/>
</dbReference>
<dbReference type="InterPro" id="IPR001789">
    <property type="entry name" value="Sig_transdc_resp-reg_receiver"/>
</dbReference>
<dbReference type="SUPFAM" id="SSF46894">
    <property type="entry name" value="C-terminal effector domain of the bipartite response regulators"/>
    <property type="match status" value="1"/>
</dbReference>
<name>A0A970B7N3_9GAMM</name>
<dbReference type="SUPFAM" id="SSF52172">
    <property type="entry name" value="CheY-like"/>
    <property type="match status" value="1"/>
</dbReference>
<keyword evidence="7" id="KW-1185">Reference proteome</keyword>
<dbReference type="PANTHER" id="PTHR43214:SF43">
    <property type="entry name" value="TWO-COMPONENT RESPONSE REGULATOR"/>
    <property type="match status" value="1"/>
</dbReference>
<evidence type="ECO:0000256" key="3">
    <source>
        <dbReference type="PROSITE-ProRule" id="PRU00169"/>
    </source>
</evidence>
<sequence length="211" mass="23178">MRIVLAEPQTLIRAGIRHLLETYGPAQIVGEASDGTQLLEAVGRLRPELVITELNLPQISGLEALLQIRRHYPEVAVMILSSPTDGHHIRLALKGGAAGFIAKDAEPIELGLALRAVERHQIYLSPAISHKAIERRLDQRAEDAAQLTPRQRQVLQLIGRGKSTKEIAVLMGISVKTVETHRARLMQALGLYGTNALMRHAIRTGLDEVVI</sequence>
<dbReference type="InterPro" id="IPR000792">
    <property type="entry name" value="Tscrpt_reg_LuxR_C"/>
</dbReference>
<dbReference type="GO" id="GO:0003677">
    <property type="term" value="F:DNA binding"/>
    <property type="evidence" value="ECO:0007669"/>
    <property type="project" value="UniProtKB-KW"/>
</dbReference>
<dbReference type="CDD" id="cd06170">
    <property type="entry name" value="LuxR_C_like"/>
    <property type="match status" value="1"/>
</dbReference>
<dbReference type="InterPro" id="IPR039420">
    <property type="entry name" value="WalR-like"/>
</dbReference>
<dbReference type="GO" id="GO:0006355">
    <property type="term" value="P:regulation of DNA-templated transcription"/>
    <property type="evidence" value="ECO:0007669"/>
    <property type="project" value="InterPro"/>
</dbReference>
<dbReference type="Pfam" id="PF00072">
    <property type="entry name" value="Response_reg"/>
    <property type="match status" value="1"/>
</dbReference>
<comment type="caution">
    <text evidence="6">The sequence shown here is derived from an EMBL/GenBank/DDBJ whole genome shotgun (WGS) entry which is preliminary data.</text>
</comment>
<evidence type="ECO:0000256" key="2">
    <source>
        <dbReference type="ARBA" id="ARBA00023125"/>
    </source>
</evidence>
<evidence type="ECO:0000256" key="1">
    <source>
        <dbReference type="ARBA" id="ARBA00022553"/>
    </source>
</evidence>
<keyword evidence="2" id="KW-0238">DNA-binding</keyword>
<keyword evidence="1" id="KW-0597">Phosphoprotein</keyword>
<dbReference type="PRINTS" id="PR00038">
    <property type="entry name" value="HTHLUXR"/>
</dbReference>
<dbReference type="InterPro" id="IPR058245">
    <property type="entry name" value="NreC/VraR/RcsB-like_REC"/>
</dbReference>